<dbReference type="KEGG" id="rsa:RSal33209_0328"/>
<dbReference type="GO" id="GO:0006203">
    <property type="term" value="P:dGTP catabolic process"/>
    <property type="evidence" value="ECO:0007669"/>
    <property type="project" value="TreeGrafter"/>
</dbReference>
<dbReference type="EMBL" id="CP000910">
    <property type="protein sequence ID" value="ABY22084.1"/>
    <property type="molecule type" value="Genomic_DNA"/>
</dbReference>
<dbReference type="STRING" id="288705.RSal33209_0328"/>
<dbReference type="GO" id="GO:0046061">
    <property type="term" value="P:dATP catabolic process"/>
    <property type="evidence" value="ECO:0007669"/>
    <property type="project" value="TreeGrafter"/>
</dbReference>
<dbReference type="PANTHER" id="PTHR30522">
    <property type="entry name" value="NUCLEOSIDE TRIPHOSPHATE PYROPHOSPHOHYDROLASE"/>
    <property type="match status" value="1"/>
</dbReference>
<reference evidence="3" key="1">
    <citation type="journal article" date="2008" name="J. Bacteriol.">
        <title>Genome sequence of the fish pathogen Renibacterium salmoninarum suggests reductive evolution away from an environmental Arthrobacter ancestor.</title>
        <authorList>
            <person name="Wiens G.D."/>
            <person name="Rockey D.D."/>
            <person name="Wu Z."/>
            <person name="Chang J."/>
            <person name="Levy R."/>
            <person name="Crane S."/>
            <person name="Chen D.S."/>
            <person name="Capri G.R."/>
            <person name="Burnett J.R."/>
            <person name="Sudheesh P.S."/>
            <person name="Schipma M.J."/>
            <person name="Burd H."/>
            <person name="Bhattacharyya A."/>
            <person name="Rhodes L.D."/>
            <person name="Kaul R."/>
            <person name="Strom M.S."/>
        </authorList>
    </citation>
    <scope>NUCLEOTIDE SEQUENCE [LARGE SCALE GENOMIC DNA]</scope>
    <source>
        <strain evidence="3">ATCC 33209 / DSM 20767 / JCM 11484 / NBRC 15589 / NCIMB 2235</strain>
    </source>
</reference>
<dbReference type="GO" id="GO:0046047">
    <property type="term" value="P:TTP catabolic process"/>
    <property type="evidence" value="ECO:0007669"/>
    <property type="project" value="TreeGrafter"/>
</dbReference>
<dbReference type="Proteomes" id="UP000002007">
    <property type="component" value="Chromosome"/>
</dbReference>
<keyword evidence="3" id="KW-1185">Reference proteome</keyword>
<sequence>MSADFDRLVWTIAALREHCPWMRQLSHESLIEYLIEESYEVVEAIEAGKTPAELRGELGDVLLQVVLHARIAEESGQFVIDDVVRGLTEKMTRRNAHVFKPDGSLQEHFPASIDEIITKWNQAKALENPQRSRFEGIPASLPALALAQKTLRRDKVARSPSQLAEEELGEQLLELVRSNPDVDAERALRMAVRRFQGEHDG</sequence>
<dbReference type="eggNOG" id="COG3956">
    <property type="taxonomic scope" value="Bacteria"/>
</dbReference>
<feature type="domain" description="NTP pyrophosphohydrolase MazG-like" evidence="1">
    <location>
        <begin position="26"/>
        <end position="99"/>
    </location>
</feature>
<dbReference type="GO" id="GO:0046052">
    <property type="term" value="P:UTP catabolic process"/>
    <property type="evidence" value="ECO:0007669"/>
    <property type="project" value="TreeGrafter"/>
</dbReference>
<dbReference type="AlphaFoldDB" id="A9WKS6"/>
<accession>A9WKS6</accession>
<dbReference type="InterPro" id="IPR004518">
    <property type="entry name" value="MazG-like_dom"/>
</dbReference>
<gene>
    <name evidence="2" type="primary">mazG</name>
    <name evidence="2" type="ordered locus">RSal33209_0328</name>
</gene>
<dbReference type="InterPro" id="IPR048015">
    <property type="entry name" value="NTP-PPase_MazG-like_N"/>
</dbReference>
<dbReference type="PANTHER" id="PTHR30522:SF0">
    <property type="entry name" value="NUCLEOSIDE TRIPHOSPHATE PYROPHOSPHOHYDROLASE"/>
    <property type="match status" value="1"/>
</dbReference>
<dbReference type="GO" id="GO:0046081">
    <property type="term" value="P:dUTP catabolic process"/>
    <property type="evidence" value="ECO:0007669"/>
    <property type="project" value="TreeGrafter"/>
</dbReference>
<dbReference type="CDD" id="cd11528">
    <property type="entry name" value="NTP-PPase_MazG_Nterm"/>
    <property type="match status" value="1"/>
</dbReference>
<evidence type="ECO:0000259" key="1">
    <source>
        <dbReference type="Pfam" id="PF03819"/>
    </source>
</evidence>
<dbReference type="GO" id="GO:0046076">
    <property type="term" value="P:dTTP catabolic process"/>
    <property type="evidence" value="ECO:0007669"/>
    <property type="project" value="TreeGrafter"/>
</dbReference>
<dbReference type="RefSeq" id="WP_012243792.1">
    <property type="nucleotide sequence ID" value="NC_010168.1"/>
</dbReference>
<organism evidence="2 3">
    <name type="scientific">Renibacterium salmoninarum (strain ATCC 33209 / DSM 20767 / JCM 11484 / NBRC 15589 / NCIMB 2235)</name>
    <dbReference type="NCBI Taxonomy" id="288705"/>
    <lineage>
        <taxon>Bacteria</taxon>
        <taxon>Bacillati</taxon>
        <taxon>Actinomycetota</taxon>
        <taxon>Actinomycetes</taxon>
        <taxon>Micrococcales</taxon>
        <taxon>Micrococcaceae</taxon>
        <taxon>Renibacterium</taxon>
    </lineage>
</organism>
<evidence type="ECO:0000313" key="2">
    <source>
        <dbReference type="EMBL" id="ABY22084.1"/>
    </source>
</evidence>
<dbReference type="Gene3D" id="1.10.287.1080">
    <property type="entry name" value="MazG-like"/>
    <property type="match status" value="1"/>
</dbReference>
<dbReference type="SUPFAM" id="SSF101386">
    <property type="entry name" value="all-alpha NTP pyrophosphatases"/>
    <property type="match status" value="1"/>
</dbReference>
<proteinExistence type="predicted"/>
<protein>
    <submittedName>
        <fullName evidence="2">MazG</fullName>
    </submittedName>
</protein>
<dbReference type="Pfam" id="PF03819">
    <property type="entry name" value="MazG"/>
    <property type="match status" value="1"/>
</dbReference>
<dbReference type="InterPro" id="IPR011551">
    <property type="entry name" value="NTP_PyrPHydrolase_MazG"/>
</dbReference>
<dbReference type="HOGENOM" id="CLU_038356_0_2_11"/>
<dbReference type="GO" id="GO:0047429">
    <property type="term" value="F:nucleoside triphosphate diphosphatase activity"/>
    <property type="evidence" value="ECO:0007669"/>
    <property type="project" value="TreeGrafter"/>
</dbReference>
<evidence type="ECO:0000313" key="3">
    <source>
        <dbReference type="Proteomes" id="UP000002007"/>
    </source>
</evidence>
<name>A9WKS6_RENSM</name>